<sequence>MRMREGARVILAGLGLALGACAPSLTQPTAPSLLVPGGRIEGGWAVLERLTFPLAGPPLAADRSGGTLYAAYPFQLLAYREGQLVEALPLPGVPRFVRARPALVVGLEQGLFVPERGLLELPAQDAVRREDGVFWVGREGFWRGRARLVQGAFRAVAGNDRFVFALGETAYRFPDGLTFPLPAGWRAAGLAEDLYLLTPEGVVRLSPEGLELDRLEGTFDALAVDASGVWLLAGNRVIRLSLSLEER</sequence>
<reference evidence="2 3" key="1">
    <citation type="journal article" date="2012" name="Stand. Genomic Sci.">
        <title>Complete genome sequence of the aerobic, heterotroph Marinithermus hydrothermalis type strain (T1(T)) from a deep-sea hydrothermal vent chimney.</title>
        <authorList>
            <person name="Copeland A."/>
            <person name="Gu W."/>
            <person name="Yasawong M."/>
            <person name="Lapidus A."/>
            <person name="Lucas S."/>
            <person name="Deshpande S."/>
            <person name="Pagani I."/>
            <person name="Tapia R."/>
            <person name="Cheng J.F."/>
            <person name="Goodwin L.A."/>
            <person name="Pitluck S."/>
            <person name="Liolios K."/>
            <person name="Ivanova N."/>
            <person name="Mavromatis K."/>
            <person name="Mikhailova N."/>
            <person name="Pati A."/>
            <person name="Chen A."/>
            <person name="Palaniappan K."/>
            <person name="Land M."/>
            <person name="Pan C."/>
            <person name="Brambilla E.M."/>
            <person name="Rohde M."/>
            <person name="Tindall B.J."/>
            <person name="Sikorski J."/>
            <person name="Goker M."/>
            <person name="Detter J.C."/>
            <person name="Bristow J."/>
            <person name="Eisen J.A."/>
            <person name="Markowitz V."/>
            <person name="Hugenholtz P."/>
            <person name="Kyrpides N.C."/>
            <person name="Klenk H.P."/>
            <person name="Woyke T."/>
        </authorList>
    </citation>
    <scope>NUCLEOTIDE SEQUENCE [LARGE SCALE GENOMIC DNA]</scope>
    <source>
        <strain evidence="3">DSM 14884 / JCM 11576 / T1</strain>
    </source>
</reference>
<dbReference type="RefSeq" id="WP_013704227.1">
    <property type="nucleotide sequence ID" value="NC_015387.1"/>
</dbReference>
<dbReference type="STRING" id="869210.Marky_1445"/>
<evidence type="ECO:0008006" key="4">
    <source>
        <dbReference type="Google" id="ProtNLM"/>
    </source>
</evidence>
<organism evidence="2 3">
    <name type="scientific">Marinithermus hydrothermalis (strain DSM 14884 / JCM 11576 / T1)</name>
    <dbReference type="NCBI Taxonomy" id="869210"/>
    <lineage>
        <taxon>Bacteria</taxon>
        <taxon>Thermotogati</taxon>
        <taxon>Deinococcota</taxon>
        <taxon>Deinococci</taxon>
        <taxon>Thermales</taxon>
        <taxon>Thermaceae</taxon>
        <taxon>Marinithermus</taxon>
    </lineage>
</organism>
<keyword evidence="3" id="KW-1185">Reference proteome</keyword>
<dbReference type="eggNOG" id="ENOG5032UWT">
    <property type="taxonomic scope" value="Bacteria"/>
</dbReference>
<dbReference type="AlphaFoldDB" id="F2NML0"/>
<protein>
    <recommendedName>
        <fullName evidence="4">Lipoprotein</fullName>
    </recommendedName>
</protein>
<keyword evidence="1" id="KW-0732">Signal</keyword>
<feature type="chain" id="PRO_5003282738" description="Lipoprotein" evidence="1">
    <location>
        <begin position="23"/>
        <end position="247"/>
    </location>
</feature>
<evidence type="ECO:0000256" key="1">
    <source>
        <dbReference type="SAM" id="SignalP"/>
    </source>
</evidence>
<name>F2NML0_MARHT</name>
<evidence type="ECO:0000313" key="3">
    <source>
        <dbReference type="Proteomes" id="UP000007030"/>
    </source>
</evidence>
<dbReference type="PROSITE" id="PS51257">
    <property type="entry name" value="PROKAR_LIPOPROTEIN"/>
    <property type="match status" value="1"/>
</dbReference>
<gene>
    <name evidence="2" type="ordered locus">Marky_1445</name>
</gene>
<accession>F2NML0</accession>
<proteinExistence type="predicted"/>
<dbReference type="Proteomes" id="UP000007030">
    <property type="component" value="Chromosome"/>
</dbReference>
<evidence type="ECO:0000313" key="2">
    <source>
        <dbReference type="EMBL" id="AEB12180.1"/>
    </source>
</evidence>
<dbReference type="HOGENOM" id="CLU_097907_0_0_0"/>
<dbReference type="KEGG" id="mhd:Marky_1445"/>
<dbReference type="OrthoDB" id="32036at2"/>
<feature type="signal peptide" evidence="1">
    <location>
        <begin position="1"/>
        <end position="22"/>
    </location>
</feature>
<dbReference type="EMBL" id="CP002630">
    <property type="protein sequence ID" value="AEB12180.1"/>
    <property type="molecule type" value="Genomic_DNA"/>
</dbReference>